<dbReference type="InterPro" id="IPR001680">
    <property type="entry name" value="WD40_rpt"/>
</dbReference>
<feature type="compositionally biased region" description="Polar residues" evidence="4">
    <location>
        <begin position="1"/>
        <end position="17"/>
    </location>
</feature>
<dbReference type="Gene3D" id="3.40.50.300">
    <property type="entry name" value="P-loop containing nucleotide triphosphate hydrolases"/>
    <property type="match status" value="1"/>
</dbReference>
<feature type="compositionally biased region" description="Polar residues" evidence="4">
    <location>
        <begin position="95"/>
        <end position="107"/>
    </location>
</feature>
<dbReference type="Proteomes" id="UP000663843">
    <property type="component" value="Unassembled WGS sequence"/>
</dbReference>
<keyword evidence="2" id="KW-0677">Repeat</keyword>
<dbReference type="InterPro" id="IPR020472">
    <property type="entry name" value="WD40_PAC1"/>
</dbReference>
<dbReference type="InterPro" id="IPR019775">
    <property type="entry name" value="WD40_repeat_CS"/>
</dbReference>
<dbReference type="InterPro" id="IPR015943">
    <property type="entry name" value="WD40/YVTN_repeat-like_dom_sf"/>
</dbReference>
<evidence type="ECO:0000313" key="6">
    <source>
        <dbReference type="EMBL" id="CAE6374817.1"/>
    </source>
</evidence>
<evidence type="ECO:0000313" key="7">
    <source>
        <dbReference type="Proteomes" id="UP000663843"/>
    </source>
</evidence>
<gene>
    <name evidence="6" type="ORF">RDB_LOCUS20608</name>
</gene>
<dbReference type="InterPro" id="IPR036322">
    <property type="entry name" value="WD40_repeat_dom_sf"/>
</dbReference>
<dbReference type="PROSITE" id="PS50294">
    <property type="entry name" value="WD_REPEATS_REGION"/>
    <property type="match status" value="5"/>
</dbReference>
<feature type="repeat" description="WD" evidence="3">
    <location>
        <begin position="1436"/>
        <end position="1477"/>
    </location>
</feature>
<keyword evidence="1 3" id="KW-0853">WD repeat</keyword>
<dbReference type="InterPro" id="IPR027417">
    <property type="entry name" value="P-loop_NTPase"/>
</dbReference>
<feature type="repeat" description="WD" evidence="3">
    <location>
        <begin position="1127"/>
        <end position="1168"/>
    </location>
</feature>
<feature type="repeat" description="WD" evidence="3">
    <location>
        <begin position="1393"/>
        <end position="1425"/>
    </location>
</feature>
<dbReference type="Pfam" id="PF00400">
    <property type="entry name" value="WD40"/>
    <property type="match status" value="8"/>
</dbReference>
<dbReference type="CDD" id="cd00200">
    <property type="entry name" value="WD40"/>
    <property type="match status" value="2"/>
</dbReference>
<feature type="compositionally biased region" description="Polar residues" evidence="4">
    <location>
        <begin position="36"/>
        <end position="57"/>
    </location>
</feature>
<protein>
    <recommendedName>
        <fullName evidence="5">NACHT domain-containing protein</fullName>
    </recommendedName>
</protein>
<dbReference type="EMBL" id="CAJMWT010001050">
    <property type="protein sequence ID" value="CAE6374817.1"/>
    <property type="molecule type" value="Genomic_DNA"/>
</dbReference>
<organism evidence="6 7">
    <name type="scientific">Rhizoctonia solani</name>
    <dbReference type="NCBI Taxonomy" id="456999"/>
    <lineage>
        <taxon>Eukaryota</taxon>
        <taxon>Fungi</taxon>
        <taxon>Dikarya</taxon>
        <taxon>Basidiomycota</taxon>
        <taxon>Agaricomycotina</taxon>
        <taxon>Agaricomycetes</taxon>
        <taxon>Cantharellales</taxon>
        <taxon>Ceratobasidiaceae</taxon>
        <taxon>Rhizoctonia</taxon>
    </lineage>
</organism>
<dbReference type="SUPFAM" id="SSF50998">
    <property type="entry name" value="Quinoprotein alcohol dehydrogenase-like"/>
    <property type="match status" value="1"/>
</dbReference>
<dbReference type="PANTHER" id="PTHR19848:SF8">
    <property type="entry name" value="F-BOX AND WD REPEAT DOMAIN CONTAINING 7"/>
    <property type="match status" value="1"/>
</dbReference>
<feature type="domain" description="NACHT" evidence="5">
    <location>
        <begin position="365"/>
        <end position="512"/>
    </location>
</feature>
<feature type="repeat" description="WD" evidence="3">
    <location>
        <begin position="1213"/>
        <end position="1254"/>
    </location>
</feature>
<dbReference type="Gene3D" id="2.130.10.10">
    <property type="entry name" value="YVTN repeat-like/Quinoprotein amine dehydrogenase"/>
    <property type="match status" value="4"/>
</dbReference>
<reference evidence="6" key="1">
    <citation type="submission" date="2021-01" db="EMBL/GenBank/DDBJ databases">
        <authorList>
            <person name="Kaushik A."/>
        </authorList>
    </citation>
    <scope>NUCLEOTIDE SEQUENCE</scope>
    <source>
        <strain evidence="6">AG2-2IIIB</strain>
    </source>
</reference>
<dbReference type="PROSITE" id="PS00678">
    <property type="entry name" value="WD_REPEATS_1"/>
    <property type="match status" value="1"/>
</dbReference>
<evidence type="ECO:0000256" key="2">
    <source>
        <dbReference type="ARBA" id="ARBA00022737"/>
    </source>
</evidence>
<dbReference type="PROSITE" id="PS50082">
    <property type="entry name" value="WD_REPEATS_2"/>
    <property type="match status" value="7"/>
</dbReference>
<evidence type="ECO:0000256" key="3">
    <source>
        <dbReference type="PROSITE-ProRule" id="PRU00221"/>
    </source>
</evidence>
<evidence type="ECO:0000256" key="4">
    <source>
        <dbReference type="SAM" id="MobiDB-lite"/>
    </source>
</evidence>
<feature type="compositionally biased region" description="Polar residues" evidence="4">
    <location>
        <begin position="76"/>
        <end position="85"/>
    </location>
</feature>
<dbReference type="InterPro" id="IPR056884">
    <property type="entry name" value="NPHP3-like_N"/>
</dbReference>
<feature type="repeat" description="WD" evidence="3">
    <location>
        <begin position="1479"/>
        <end position="1520"/>
    </location>
</feature>
<dbReference type="PANTHER" id="PTHR19848">
    <property type="entry name" value="WD40 REPEAT PROTEIN"/>
    <property type="match status" value="1"/>
</dbReference>
<dbReference type="SMART" id="SM00320">
    <property type="entry name" value="WD40"/>
    <property type="match status" value="12"/>
</dbReference>
<comment type="caution">
    <text evidence="6">The sequence shown here is derived from an EMBL/GenBank/DDBJ whole genome shotgun (WGS) entry which is preliminary data.</text>
</comment>
<dbReference type="PRINTS" id="PR00320">
    <property type="entry name" value="GPROTEINBRPT"/>
</dbReference>
<name>A0A8H2ZYR9_9AGAM</name>
<feature type="region of interest" description="Disordered" evidence="4">
    <location>
        <begin position="1"/>
        <end position="107"/>
    </location>
</feature>
<accession>A0A8H2ZYR9</accession>
<feature type="repeat" description="WD" evidence="3">
    <location>
        <begin position="1170"/>
        <end position="1211"/>
    </location>
</feature>
<dbReference type="PROSITE" id="PS50837">
    <property type="entry name" value="NACHT"/>
    <property type="match status" value="1"/>
</dbReference>
<dbReference type="SUPFAM" id="SSF50978">
    <property type="entry name" value="WD40 repeat-like"/>
    <property type="match status" value="2"/>
</dbReference>
<feature type="repeat" description="WD" evidence="3">
    <location>
        <begin position="992"/>
        <end position="1033"/>
    </location>
</feature>
<sequence>FRWVDRTNSTTTGATMSSRDKIKEKVKHAKKDIKSWFNNKADTASPNAPSEPPSHTSPLGLVANEQVADPGVGGSRASSTAQAPTNHRVKPPPANTQNVDAQLEQSSEPVNLVEGDQDAQVPTPSDHASPALDSQHRLRLDTNQAVRDEVHSEEQTLATQAHQVALDARSTKWKGLKELARVLGPATGLFGPIKDMVDVMVESVDTYKMAGTAKAEYDEIQVRIEAIIEDLKDYFQGGSLTMTSSMESICASIKAELEKIRIKLGKNVGARYLEAPAEADLILASYRRIELDLTRLSLNANWETLKGVKDQAMCSRIDRLSPSLSARYNSAEADDELKRQPCTPGTRVKVLENILHWAHGGGDGTIFWLNGMAGTGKTTIAYSLCDKLHAEHKLAASFFCSRLREDCRMVKRIIPSIAYQLARFSFPFLSALSMALEKDLDVHSSGLHVQFEELIAKPLHSTKDTLAENLVIVIDALDECDSKESTGRMLDILLNKATDLPVRFLVSSRPESEIYDRMTDSQVKSRLVLHELDRGEVQVDIERYLRAKLARMNPMEEHIAILVERAGILFIYAATAVRYIGYDNFQCDPEDRLRTILAGSESQEDGENEEIDRLYTTVLQAALGNQRLRKVERDNMRQVLHTVICARDPLTVSGLSGLLQIHNPNRVRAVLRPLWSVLHIIGDSELVTTLHASFPDFMFNPSRSKAYSCDPDSHNHTLAEHCFSRIKRVEPSFNICGLESAYLPDRLVPDIEERVMSAIPSDLFYACRYWADHFAAGKYTATLVAQLQDFVSTRLLLWMEVLNLRKQMAARMECMKLIIDRCGQSEVEDKLMDLLHDAQTFVDTFASNPVSQSTPHIYVSMLAFWPKATPIAEHYAHFTHGPVSAGGTALDQQQLARLATWTFDEPVNDIATSPDGRHIALALDTNVLVVDASSGQVILGPLHGHSGTVQSVMFSPDQSRIISDSWGYDSTGAVIVGWDTRTGDTVLGPLELDGHTGLMTFLMFSPECTRIVTCCYGEGVRVWDAENGKMLRCLKSDVNAESAAFSPDGTQVAAMFWAPNAINGPHHSVLQVWSLQSGDTTLGPRSINSIGKIAFPPDNYHIASSERSDTVVCVRDAQTGDILHRLHHPHSNGLARIKYAPDGSQIASVGDRRTIVVWDIHTGEMVLGPLEGHTGRVSSIGFSLDGSYIISACSDGRVCKWNAQRSNSATHRTSMHPSEILLVKFSPDGTRFASGSKDGTVCVWDAYTGEILVGPIEGHKAAVKAFDLSNDHVASVSDDGMMYVFNALSGAVVLGSIEVASVGKVKAIAYSPGGSVIVTASAGGWIELSGVNLWDAQTGARVLGPLKTPDHGDFSVQFYSIQFSPDGTRIVGNDNRQIVIWDAATGQFISQFLNDHTSHILSVSYSPNSILVASGSADYTIVLWDAYTGTKKLGPLTGHTECVNSASFSPDNRHLVSGSDDKTIRIWDVQTGEMVFELPHGHEQYIESVAYSPDGTRVISLDWDRSVRVHDTRSTEERAALNSTTEYGDWTMNQDGWVVNDQSRLLVWIPGDLRKALIWPRTQAMVAPYGYVRLKFEKSRMGESWIESYNTEL</sequence>
<proteinExistence type="predicted"/>
<feature type="non-terminal residue" evidence="6">
    <location>
        <position position="1"/>
    </location>
</feature>
<dbReference type="SUPFAM" id="SSF52540">
    <property type="entry name" value="P-loop containing nucleoside triphosphate hydrolases"/>
    <property type="match status" value="1"/>
</dbReference>
<dbReference type="InterPro" id="IPR011047">
    <property type="entry name" value="Quinoprotein_ADH-like_sf"/>
</dbReference>
<dbReference type="InterPro" id="IPR007111">
    <property type="entry name" value="NACHT_NTPase"/>
</dbReference>
<evidence type="ECO:0000256" key="1">
    <source>
        <dbReference type="ARBA" id="ARBA00022574"/>
    </source>
</evidence>
<evidence type="ECO:0000259" key="5">
    <source>
        <dbReference type="PROSITE" id="PS50837"/>
    </source>
</evidence>
<dbReference type="Pfam" id="PF24883">
    <property type="entry name" value="NPHP3_N"/>
    <property type="match status" value="1"/>
</dbReference>